<dbReference type="InterPro" id="IPR014729">
    <property type="entry name" value="Rossmann-like_a/b/a_fold"/>
</dbReference>
<comment type="pathway">
    <text evidence="1">Amino-acid biosynthesis; L-asparagine biosynthesis; L-asparagine from L-aspartate (L-Gln route): step 1/1.</text>
</comment>
<evidence type="ECO:0000256" key="1">
    <source>
        <dbReference type="ARBA" id="ARBA00005187"/>
    </source>
</evidence>
<dbReference type="InterPro" id="IPR050795">
    <property type="entry name" value="Asn_Synthetase"/>
</dbReference>
<dbReference type="SUPFAM" id="SSF52402">
    <property type="entry name" value="Adenine nucleotide alpha hydrolases-like"/>
    <property type="match status" value="1"/>
</dbReference>
<comment type="catalytic activity">
    <reaction evidence="10">
        <text>L-aspartate + L-glutamine + ATP + H2O = L-asparagine + L-glutamate + AMP + diphosphate + H(+)</text>
        <dbReference type="Rhea" id="RHEA:12228"/>
        <dbReference type="ChEBI" id="CHEBI:15377"/>
        <dbReference type="ChEBI" id="CHEBI:15378"/>
        <dbReference type="ChEBI" id="CHEBI:29985"/>
        <dbReference type="ChEBI" id="CHEBI:29991"/>
        <dbReference type="ChEBI" id="CHEBI:30616"/>
        <dbReference type="ChEBI" id="CHEBI:33019"/>
        <dbReference type="ChEBI" id="CHEBI:58048"/>
        <dbReference type="ChEBI" id="CHEBI:58359"/>
        <dbReference type="ChEBI" id="CHEBI:456215"/>
        <dbReference type="EC" id="6.3.5.4"/>
    </reaction>
</comment>
<evidence type="ECO:0000256" key="9">
    <source>
        <dbReference type="ARBA" id="ARBA00022962"/>
    </source>
</evidence>
<dbReference type="RefSeq" id="WP_058373344.1">
    <property type="nucleotide sequence ID" value="NZ_CP011034.1"/>
</dbReference>
<comment type="similarity">
    <text evidence="2">Belongs to the asparagine synthetase family.</text>
</comment>
<dbReference type="AlphaFoldDB" id="A0A0U2WLZ9"/>
<dbReference type="NCBIfam" id="NF006949">
    <property type="entry name" value="PRK09431.1"/>
    <property type="match status" value="1"/>
</dbReference>
<reference evidence="15 16" key="1">
    <citation type="submission" date="2015-03" db="EMBL/GenBank/DDBJ databases">
        <authorList>
            <person name="Murphy D."/>
        </authorList>
    </citation>
    <scope>NUCLEOTIDE SEQUENCE [LARGE SCALE GENOMIC DNA]</scope>
    <source>
        <strain evidence="15 16">KMM 520</strain>
    </source>
</reference>
<dbReference type="EC" id="6.3.5.4" evidence="3"/>
<evidence type="ECO:0000256" key="4">
    <source>
        <dbReference type="ARBA" id="ARBA00022598"/>
    </source>
</evidence>
<accession>A0A0U2WLZ9</accession>
<dbReference type="Gene3D" id="3.40.50.620">
    <property type="entry name" value="HUPs"/>
    <property type="match status" value="1"/>
</dbReference>
<dbReference type="InterPro" id="IPR017932">
    <property type="entry name" value="GATase_2_dom"/>
</dbReference>
<keyword evidence="8 11" id="KW-0061">Asparagine biosynthesis</keyword>
<evidence type="ECO:0000256" key="2">
    <source>
        <dbReference type="ARBA" id="ARBA00005752"/>
    </source>
</evidence>
<dbReference type="PANTHER" id="PTHR11772:SF2">
    <property type="entry name" value="ASPARAGINE SYNTHETASE [GLUTAMINE-HYDROLYZING]"/>
    <property type="match status" value="1"/>
</dbReference>
<dbReference type="Proteomes" id="UP000065261">
    <property type="component" value="Chromosome I"/>
</dbReference>
<protein>
    <recommendedName>
        <fullName evidence="3">asparagine synthase (glutamine-hydrolyzing)</fullName>
        <ecNumber evidence="3">6.3.5.4</ecNumber>
    </recommendedName>
</protein>
<dbReference type="PANTHER" id="PTHR11772">
    <property type="entry name" value="ASPARAGINE SYNTHETASE"/>
    <property type="match status" value="1"/>
</dbReference>
<dbReference type="InterPro" id="IPR033738">
    <property type="entry name" value="AsnB_N"/>
</dbReference>
<proteinExistence type="inferred from homology"/>
<dbReference type="PIRSF" id="PIRSF001589">
    <property type="entry name" value="Asn_synthetase_glu-h"/>
    <property type="match status" value="1"/>
</dbReference>
<evidence type="ECO:0000256" key="7">
    <source>
        <dbReference type="ARBA" id="ARBA00022840"/>
    </source>
</evidence>
<evidence type="ECO:0000256" key="12">
    <source>
        <dbReference type="PIRSR" id="PIRSR001589-2"/>
    </source>
</evidence>
<dbReference type="GO" id="GO:0006529">
    <property type="term" value="P:asparagine biosynthetic process"/>
    <property type="evidence" value="ECO:0007669"/>
    <property type="project" value="UniProtKB-KW"/>
</dbReference>
<evidence type="ECO:0000256" key="8">
    <source>
        <dbReference type="ARBA" id="ARBA00022888"/>
    </source>
</evidence>
<dbReference type="GO" id="GO:0005829">
    <property type="term" value="C:cytosol"/>
    <property type="evidence" value="ECO:0007669"/>
    <property type="project" value="TreeGrafter"/>
</dbReference>
<dbReference type="FunFam" id="3.40.50.620:FF:000031">
    <property type="entry name" value="Asparagine synthase B"/>
    <property type="match status" value="1"/>
</dbReference>
<keyword evidence="5 11" id="KW-0028">Amino-acid biosynthesis</keyword>
<dbReference type="KEGG" id="ptn:PTRA_a1811"/>
<feature type="active site" description="For GATase activity" evidence="11">
    <location>
        <position position="2"/>
    </location>
</feature>
<dbReference type="InterPro" id="IPR001962">
    <property type="entry name" value="Asn_synthase"/>
</dbReference>
<keyword evidence="6 12" id="KW-0547">Nucleotide-binding</keyword>
<gene>
    <name evidence="15" type="primary">asnB</name>
    <name evidence="15" type="ORF">PTRA_a1811</name>
</gene>
<dbReference type="EMBL" id="CP011034">
    <property type="protein sequence ID" value="ALS32971.1"/>
    <property type="molecule type" value="Genomic_DNA"/>
</dbReference>
<dbReference type="Gene3D" id="3.60.20.10">
    <property type="entry name" value="Glutamine Phosphoribosylpyrophosphate, subunit 1, domain 1"/>
    <property type="match status" value="1"/>
</dbReference>
<dbReference type="PATRIC" id="fig|1315283.4.peg.1565"/>
<feature type="binding site" evidence="12">
    <location>
        <begin position="347"/>
        <end position="348"/>
    </location>
    <ligand>
        <name>ATP</name>
        <dbReference type="ChEBI" id="CHEBI:30616"/>
    </ligand>
</feature>
<dbReference type="Pfam" id="PF00733">
    <property type="entry name" value="Asn_synthase"/>
    <property type="match status" value="1"/>
</dbReference>
<dbReference type="PROSITE" id="PS51278">
    <property type="entry name" value="GATASE_TYPE_2"/>
    <property type="match status" value="1"/>
</dbReference>
<keyword evidence="9 11" id="KW-0315">Glutamine amidotransferase</keyword>
<dbReference type="GO" id="GO:0005524">
    <property type="term" value="F:ATP binding"/>
    <property type="evidence" value="ECO:0007669"/>
    <property type="project" value="UniProtKB-KW"/>
</dbReference>
<feature type="domain" description="Glutamine amidotransferase type-2" evidence="14">
    <location>
        <begin position="2"/>
        <end position="186"/>
    </location>
</feature>
<evidence type="ECO:0000256" key="13">
    <source>
        <dbReference type="PIRSR" id="PIRSR001589-3"/>
    </source>
</evidence>
<feature type="site" description="Important for beta-aspartyl-AMP intermediate formation" evidence="13">
    <location>
        <position position="349"/>
    </location>
</feature>
<evidence type="ECO:0000313" key="16">
    <source>
        <dbReference type="Proteomes" id="UP000065261"/>
    </source>
</evidence>
<feature type="binding site" evidence="12">
    <location>
        <position position="273"/>
    </location>
    <ligand>
        <name>ATP</name>
        <dbReference type="ChEBI" id="CHEBI:30616"/>
    </ligand>
</feature>
<organism evidence="15">
    <name type="scientific">Pseudoalteromonas translucida KMM 520</name>
    <dbReference type="NCBI Taxonomy" id="1315283"/>
    <lineage>
        <taxon>Bacteria</taxon>
        <taxon>Pseudomonadati</taxon>
        <taxon>Pseudomonadota</taxon>
        <taxon>Gammaproteobacteria</taxon>
        <taxon>Alteromonadales</taxon>
        <taxon>Pseudoalteromonadaceae</taxon>
        <taxon>Pseudoalteromonas</taxon>
    </lineage>
</organism>
<evidence type="ECO:0000259" key="14">
    <source>
        <dbReference type="PROSITE" id="PS51278"/>
    </source>
</evidence>
<feature type="binding site" evidence="12">
    <location>
        <position position="99"/>
    </location>
    <ligand>
        <name>L-glutamine</name>
        <dbReference type="ChEBI" id="CHEBI:58359"/>
    </ligand>
</feature>
<dbReference type="Pfam" id="PF13537">
    <property type="entry name" value="GATase_7"/>
    <property type="match status" value="1"/>
</dbReference>
<evidence type="ECO:0000256" key="11">
    <source>
        <dbReference type="PIRSR" id="PIRSR001589-1"/>
    </source>
</evidence>
<dbReference type="GO" id="GO:0004066">
    <property type="term" value="F:asparagine synthase (glutamine-hydrolyzing) activity"/>
    <property type="evidence" value="ECO:0007669"/>
    <property type="project" value="UniProtKB-EC"/>
</dbReference>
<name>A0A0U2WLZ9_9GAMM</name>
<keyword evidence="4" id="KW-0436">Ligase</keyword>
<dbReference type="CDD" id="cd00712">
    <property type="entry name" value="AsnB"/>
    <property type="match status" value="1"/>
</dbReference>
<feature type="binding site" evidence="12">
    <location>
        <position position="233"/>
    </location>
    <ligand>
        <name>ATP</name>
        <dbReference type="ChEBI" id="CHEBI:30616"/>
    </ligand>
</feature>
<dbReference type="CDD" id="cd01991">
    <property type="entry name" value="Asn_synthase_B_C"/>
    <property type="match status" value="1"/>
</dbReference>
<dbReference type="InterPro" id="IPR029055">
    <property type="entry name" value="Ntn_hydrolases_N"/>
</dbReference>
<keyword evidence="7 12" id="KW-0067">ATP-binding</keyword>
<evidence type="ECO:0000256" key="10">
    <source>
        <dbReference type="ARBA" id="ARBA00048741"/>
    </source>
</evidence>
<dbReference type="SUPFAM" id="SSF56235">
    <property type="entry name" value="N-terminal nucleophile aminohydrolases (Ntn hydrolases)"/>
    <property type="match status" value="1"/>
</dbReference>
<sequence>MCSIFGVLDIKSDPAQLRTQAIEMSKLLRHRGPDWSGVYASKKAVLVHERLAIVGVSSGAQPLYNPEKTHILAVNGEIYNHKELAANLTTDFIFQTESDCEVILALYKQKGADFLDDLNGIFAFCLYDEENDSYLIGRDHIGIIPLYTGHDEHGNFYVASELKALSPICKHIEEFPPGHYLSSKDGELKAYYKRDWQSFDAVKNNSAKAEDVKSALEAAVKRQLMCDVPYGVLLSGGLDSSLISAITQRFAAKRIEDNDESDAWWPKLHSFSVGLEGSPDLAAAKKVADMIGTIHHPIIFTIEQGIDALREVIYHIETYDVTTIRASTPMYLMARQIKAMGIKMVLSGEGADELFGGYLYFHKAPNAQEFHEELNRKVSKLHMFDCLRANKSMAAWGVEARVPFLDKEFVDVAMRINPQAKMCTEGKIEKHILREGFAGYLPEEVLWRQKEQFSDGVGYNWIDTLKEFVNEQVSDQELANAKFKYPINTPDSKEAYFYRAIFESHFPGDAAAKCVPYGKSVACSTPEALAWDASFQNNADPSGRAALIHNDAYASKS</sequence>
<dbReference type="FunFam" id="3.60.20.10:FF:000037">
    <property type="entry name" value="Asparagine synthetase B"/>
    <property type="match status" value="1"/>
</dbReference>
<evidence type="ECO:0000256" key="6">
    <source>
        <dbReference type="ARBA" id="ARBA00022741"/>
    </source>
</evidence>
<dbReference type="OrthoDB" id="9763290at2"/>
<evidence type="ECO:0000256" key="3">
    <source>
        <dbReference type="ARBA" id="ARBA00012737"/>
    </source>
</evidence>
<dbReference type="InterPro" id="IPR006426">
    <property type="entry name" value="Asn_synth_AEB"/>
</dbReference>
<evidence type="ECO:0000256" key="5">
    <source>
        <dbReference type="ARBA" id="ARBA00022605"/>
    </source>
</evidence>
<dbReference type="NCBIfam" id="TIGR01536">
    <property type="entry name" value="asn_synth_AEB"/>
    <property type="match status" value="1"/>
</dbReference>
<evidence type="ECO:0000313" key="15">
    <source>
        <dbReference type="EMBL" id="ALS32971.1"/>
    </source>
</evidence>